<reference evidence="2 3" key="1">
    <citation type="submission" date="2013-04" db="EMBL/GenBank/DDBJ databases">
        <title>The Genome Sequence of Propionimicrobium lymphophilum ACS-093-V-SCH5.</title>
        <authorList>
            <consortium name="The Broad Institute Genomics Platform"/>
            <person name="Earl A."/>
            <person name="Ward D."/>
            <person name="Feldgarden M."/>
            <person name="Gevers D."/>
            <person name="Saerens B."/>
            <person name="Vaneechoutte M."/>
            <person name="Walker B."/>
            <person name="Young S."/>
            <person name="Zeng Q."/>
            <person name="Gargeya S."/>
            <person name="Fitzgerald M."/>
            <person name="Haas B."/>
            <person name="Abouelleil A."/>
            <person name="Allen A.W."/>
            <person name="Alvarado L."/>
            <person name="Arachchi H.M."/>
            <person name="Berlin A.M."/>
            <person name="Chapman S.B."/>
            <person name="Gainer-Dewar J."/>
            <person name="Goldberg J."/>
            <person name="Griggs A."/>
            <person name="Gujja S."/>
            <person name="Hansen M."/>
            <person name="Howarth C."/>
            <person name="Imamovic A."/>
            <person name="Ireland A."/>
            <person name="Larimer J."/>
            <person name="McCowan C."/>
            <person name="Murphy C."/>
            <person name="Pearson M."/>
            <person name="Poon T.W."/>
            <person name="Priest M."/>
            <person name="Roberts A."/>
            <person name="Saif S."/>
            <person name="Shea T."/>
            <person name="Sisk P."/>
            <person name="Sykes S."/>
            <person name="Wortman J."/>
            <person name="Nusbaum C."/>
            <person name="Birren B."/>
        </authorList>
    </citation>
    <scope>NUCLEOTIDE SEQUENCE [LARGE SCALE GENOMIC DNA]</scope>
    <source>
        <strain evidence="2 3">ACS-093-V-SCH5</strain>
    </source>
</reference>
<dbReference type="Proteomes" id="UP000014417">
    <property type="component" value="Unassembled WGS sequence"/>
</dbReference>
<dbReference type="InterPro" id="IPR051781">
    <property type="entry name" value="Metallo-dep_Hydrolase"/>
</dbReference>
<dbReference type="InterPro" id="IPR032466">
    <property type="entry name" value="Metal_Hydrolase"/>
</dbReference>
<dbReference type="Pfam" id="PF01979">
    <property type="entry name" value="Amidohydro_1"/>
    <property type="match status" value="1"/>
</dbReference>
<protein>
    <recommendedName>
        <fullName evidence="1">Amidohydrolase-related domain-containing protein</fullName>
    </recommendedName>
</protein>
<gene>
    <name evidence="2" type="ORF">HMPREF9306_00748</name>
</gene>
<dbReference type="HOGENOM" id="CLU_023620_0_0_11"/>
<accession>S2WKP1</accession>
<name>S2WKP1_9ACTN</name>
<dbReference type="InterPro" id="IPR006680">
    <property type="entry name" value="Amidohydro-rel"/>
</dbReference>
<sequence>MKFGIEATVLPSGERKTLWVADGKISEEAKGSPILLKDVWVMPGLVDAHCHIGLAAKGPATDEQTIEQVITDRDTGVLLVRDTGVPRDTHFVDRREDLPRIIRSGQHVARYKRYIRNYAVEVEPEELVDEVARQASKDGQWVKIVGDWIDRELGDLAPLWPADVVKKAVDKVHELGKRVQVHTFGEEAVADFVAAGADCIEHGTGLSDDAIEEMAETGIALVPTMTQLATFPELAAGGDEKYPTWAAHMRALHKKHFDVMGKALEAGVQIYAGTDAGGRLVHGRIAQETDLLAKLGGAEFAAGAASWRAREWLGAMQLEDGDSADFVCYREDPRKNISVLHDPKAIVLRGKPVKGLQSDFC</sequence>
<dbReference type="PANTHER" id="PTHR43135">
    <property type="entry name" value="ALPHA-D-RIBOSE 1-METHYLPHOSPHONATE 5-TRIPHOSPHATE DIPHOSPHATASE"/>
    <property type="match status" value="1"/>
</dbReference>
<dbReference type="Gene3D" id="3.20.20.140">
    <property type="entry name" value="Metal-dependent hydrolases"/>
    <property type="match status" value="1"/>
</dbReference>
<dbReference type="EMBL" id="AGZR01000005">
    <property type="protein sequence ID" value="EPD33217.1"/>
    <property type="molecule type" value="Genomic_DNA"/>
</dbReference>
<dbReference type="RefSeq" id="WP_016455592.1">
    <property type="nucleotide sequence ID" value="NZ_KE150269.1"/>
</dbReference>
<dbReference type="AlphaFoldDB" id="S2WKP1"/>
<dbReference type="SUPFAM" id="SSF51556">
    <property type="entry name" value="Metallo-dependent hydrolases"/>
    <property type="match status" value="1"/>
</dbReference>
<keyword evidence="3" id="KW-1185">Reference proteome</keyword>
<feature type="domain" description="Amidohydrolase-related" evidence="1">
    <location>
        <begin position="40"/>
        <end position="293"/>
    </location>
</feature>
<evidence type="ECO:0000259" key="1">
    <source>
        <dbReference type="Pfam" id="PF01979"/>
    </source>
</evidence>
<dbReference type="Gene3D" id="2.30.40.10">
    <property type="entry name" value="Urease, subunit C, domain 1"/>
    <property type="match status" value="1"/>
</dbReference>
<organism evidence="2 3">
    <name type="scientific">Propionimicrobium lymphophilum ACS-093-V-SCH5</name>
    <dbReference type="NCBI Taxonomy" id="883161"/>
    <lineage>
        <taxon>Bacteria</taxon>
        <taxon>Bacillati</taxon>
        <taxon>Actinomycetota</taxon>
        <taxon>Actinomycetes</taxon>
        <taxon>Propionibacteriales</taxon>
        <taxon>Propionibacteriaceae</taxon>
        <taxon>Propionimicrobium</taxon>
    </lineage>
</organism>
<dbReference type="GO" id="GO:0016810">
    <property type="term" value="F:hydrolase activity, acting on carbon-nitrogen (but not peptide) bonds"/>
    <property type="evidence" value="ECO:0007669"/>
    <property type="project" value="InterPro"/>
</dbReference>
<proteinExistence type="predicted"/>
<dbReference type="InterPro" id="IPR011059">
    <property type="entry name" value="Metal-dep_hydrolase_composite"/>
</dbReference>
<dbReference type="SUPFAM" id="SSF51338">
    <property type="entry name" value="Composite domain of metallo-dependent hydrolases"/>
    <property type="match status" value="1"/>
</dbReference>
<evidence type="ECO:0000313" key="2">
    <source>
        <dbReference type="EMBL" id="EPD33217.1"/>
    </source>
</evidence>
<evidence type="ECO:0000313" key="3">
    <source>
        <dbReference type="Proteomes" id="UP000014417"/>
    </source>
</evidence>
<dbReference type="STRING" id="883161.HMPREF9306_00748"/>
<dbReference type="PANTHER" id="PTHR43135:SF4">
    <property type="entry name" value="AMIDOHYDROLASE-RELATED DOMAIN-CONTAINING PROTEIN"/>
    <property type="match status" value="1"/>
</dbReference>
<comment type="caution">
    <text evidence="2">The sequence shown here is derived from an EMBL/GenBank/DDBJ whole genome shotgun (WGS) entry which is preliminary data.</text>
</comment>